<dbReference type="InterPro" id="IPR036390">
    <property type="entry name" value="WH_DNA-bd_sf"/>
</dbReference>
<dbReference type="InterPro" id="IPR000847">
    <property type="entry name" value="LysR_HTH_N"/>
</dbReference>
<dbReference type="SUPFAM" id="SSF46785">
    <property type="entry name" value="Winged helix' DNA-binding domain"/>
    <property type="match status" value="1"/>
</dbReference>
<evidence type="ECO:0000256" key="3">
    <source>
        <dbReference type="ARBA" id="ARBA00023125"/>
    </source>
</evidence>
<name>A0AAI9K557_9FIRM</name>
<dbReference type="SUPFAM" id="SSF53850">
    <property type="entry name" value="Periplasmic binding protein-like II"/>
    <property type="match status" value="1"/>
</dbReference>
<keyword evidence="4" id="KW-0804">Transcription</keyword>
<dbReference type="AlphaFoldDB" id="A0AAI9K557"/>
<feature type="domain" description="HTH lysR-type" evidence="6">
    <location>
        <begin position="1"/>
        <end position="58"/>
    </location>
</feature>
<dbReference type="InterPro" id="IPR036388">
    <property type="entry name" value="WH-like_DNA-bd_sf"/>
</dbReference>
<proteinExistence type="inferred from homology"/>
<dbReference type="PANTHER" id="PTHR30346:SF0">
    <property type="entry name" value="HCA OPERON TRANSCRIPTIONAL ACTIVATOR HCAR"/>
    <property type="match status" value="1"/>
</dbReference>
<comment type="similarity">
    <text evidence="1">Belongs to the LysR transcriptional regulatory family.</text>
</comment>
<dbReference type="FunFam" id="1.10.10.10:FF:000001">
    <property type="entry name" value="LysR family transcriptional regulator"/>
    <property type="match status" value="1"/>
</dbReference>
<accession>A0AAI9K557</accession>
<dbReference type="Gene3D" id="1.10.10.10">
    <property type="entry name" value="Winged helix-like DNA-binding domain superfamily/Winged helix DNA-binding domain"/>
    <property type="match status" value="1"/>
</dbReference>
<comment type="caution">
    <text evidence="7">The sequence shown here is derived from an EMBL/GenBank/DDBJ whole genome shotgun (WGS) entry which is preliminary data.</text>
</comment>
<dbReference type="GO" id="GO:0032993">
    <property type="term" value="C:protein-DNA complex"/>
    <property type="evidence" value="ECO:0007669"/>
    <property type="project" value="TreeGrafter"/>
</dbReference>
<dbReference type="InterPro" id="IPR005119">
    <property type="entry name" value="LysR_subst-bd"/>
</dbReference>
<dbReference type="CDD" id="cd05466">
    <property type="entry name" value="PBP2_LTTR_substrate"/>
    <property type="match status" value="1"/>
</dbReference>
<dbReference type="PRINTS" id="PR00039">
    <property type="entry name" value="HTHLYSR"/>
</dbReference>
<keyword evidence="2" id="KW-0805">Transcription regulation</keyword>
<gene>
    <name evidence="7" type="ORF">COEU31_24980</name>
</gene>
<evidence type="ECO:0000313" key="8">
    <source>
        <dbReference type="Proteomes" id="UP000660047"/>
    </source>
</evidence>
<dbReference type="Pfam" id="PF03466">
    <property type="entry name" value="LysR_substrate"/>
    <property type="match status" value="1"/>
</dbReference>
<dbReference type="RefSeq" id="WP_055222240.1">
    <property type="nucleotide sequence ID" value="NZ_BLYL01000018.1"/>
</dbReference>
<organism evidence="7 8">
    <name type="scientific">Coprococcus eutactus</name>
    <dbReference type="NCBI Taxonomy" id="33043"/>
    <lineage>
        <taxon>Bacteria</taxon>
        <taxon>Bacillati</taxon>
        <taxon>Bacillota</taxon>
        <taxon>Clostridia</taxon>
        <taxon>Lachnospirales</taxon>
        <taxon>Lachnospiraceae</taxon>
        <taxon>Coprococcus</taxon>
    </lineage>
</organism>
<keyword evidence="3" id="KW-0238">DNA-binding</keyword>
<dbReference type="PROSITE" id="PS50931">
    <property type="entry name" value="HTH_LYSR"/>
    <property type="match status" value="1"/>
</dbReference>
<dbReference type="Proteomes" id="UP000660047">
    <property type="component" value="Unassembled WGS sequence"/>
</dbReference>
<evidence type="ECO:0000313" key="7">
    <source>
        <dbReference type="EMBL" id="GFO95452.1"/>
    </source>
</evidence>
<dbReference type="GO" id="GO:0003677">
    <property type="term" value="F:DNA binding"/>
    <property type="evidence" value="ECO:0007669"/>
    <property type="project" value="UniProtKB-KW"/>
</dbReference>
<dbReference type="Pfam" id="PF00126">
    <property type="entry name" value="HTH_1"/>
    <property type="match status" value="1"/>
</dbReference>
<evidence type="ECO:0000256" key="5">
    <source>
        <dbReference type="SAM" id="MobiDB-lite"/>
    </source>
</evidence>
<dbReference type="Gene3D" id="3.40.190.10">
    <property type="entry name" value="Periplasmic binding protein-like II"/>
    <property type="match status" value="2"/>
</dbReference>
<reference evidence="7" key="1">
    <citation type="submission" date="2020-06" db="EMBL/GenBank/DDBJ databases">
        <title>Characterization of fructooligosaccharide metabolism and fructooligosaccharide-degrading enzymes in human commensal butyrate producers.</title>
        <authorList>
            <person name="Tanno H."/>
            <person name="Fujii T."/>
            <person name="Hirano K."/>
            <person name="Maeno S."/>
            <person name="Tonozuka T."/>
            <person name="Sakamoto M."/>
            <person name="Ohkuma M."/>
            <person name="Tochio T."/>
            <person name="Endo A."/>
        </authorList>
    </citation>
    <scope>NUCLEOTIDE SEQUENCE</scope>
    <source>
        <strain evidence="7">JCM 31265</strain>
    </source>
</reference>
<sequence length="350" mass="39894">MTLQQLRYVVMVADTGTITEAANRLYISQPSLTNAIHELEKEMGINIFNRSNKGISPSIEGEVFLGYARQVLEQAKVLEDKYKGDDGGKKSFCVSTQHYSFAVNAFVDLIKRYGQDEYDFSIRETQTYEIIDDVARMRSEIGILFMNDFNEKVLNKILRANDLEFHELFVAKPHVFISRNHPLAKNSIITNEELEAYPYLSFEQGEHNSFYFSEEIFSTTERKKNIRVRDRATLFNLLIGLNGYTVCSGVIDEKLNGKDIISVPLADESDMRIGYIVHRKAILSRLGNTYLGALANYLTAGSDEPEDSVKTPQRKLQRRGRFNEMRDDGEPACGDVTEKAAEHMRRVKAT</sequence>
<evidence type="ECO:0000256" key="1">
    <source>
        <dbReference type="ARBA" id="ARBA00009437"/>
    </source>
</evidence>
<evidence type="ECO:0000259" key="6">
    <source>
        <dbReference type="PROSITE" id="PS50931"/>
    </source>
</evidence>
<feature type="region of interest" description="Disordered" evidence="5">
    <location>
        <begin position="302"/>
        <end position="334"/>
    </location>
</feature>
<protein>
    <submittedName>
        <fullName evidence="7">LysR family transcriptional regulator</fullName>
    </submittedName>
</protein>
<dbReference type="EMBL" id="BLYL01000018">
    <property type="protein sequence ID" value="GFO95452.1"/>
    <property type="molecule type" value="Genomic_DNA"/>
</dbReference>
<dbReference type="PANTHER" id="PTHR30346">
    <property type="entry name" value="TRANSCRIPTIONAL DUAL REGULATOR HCAR-RELATED"/>
    <property type="match status" value="1"/>
</dbReference>
<evidence type="ECO:0000256" key="2">
    <source>
        <dbReference type="ARBA" id="ARBA00023015"/>
    </source>
</evidence>
<evidence type="ECO:0000256" key="4">
    <source>
        <dbReference type="ARBA" id="ARBA00023163"/>
    </source>
</evidence>
<dbReference type="GO" id="GO:0003700">
    <property type="term" value="F:DNA-binding transcription factor activity"/>
    <property type="evidence" value="ECO:0007669"/>
    <property type="project" value="InterPro"/>
</dbReference>